<dbReference type="EMBL" id="FOFR01000039">
    <property type="protein sequence ID" value="SES35996.1"/>
    <property type="molecule type" value="Genomic_DNA"/>
</dbReference>
<evidence type="ECO:0000256" key="1">
    <source>
        <dbReference type="SAM" id="SignalP"/>
    </source>
</evidence>
<dbReference type="Gene3D" id="3.40.190.10">
    <property type="entry name" value="Periplasmic binding protein-like II"/>
    <property type="match status" value="1"/>
</dbReference>
<feature type="signal peptide" evidence="1">
    <location>
        <begin position="1"/>
        <end position="21"/>
    </location>
</feature>
<dbReference type="SUPFAM" id="SSF53850">
    <property type="entry name" value="Periplasmic binding protein-like II"/>
    <property type="match status" value="1"/>
</dbReference>
<protein>
    <submittedName>
        <fullName evidence="2">Multiple sugar transport system substrate-binding protein</fullName>
    </submittedName>
</protein>
<accession>A0A1H9WPX4</accession>
<dbReference type="STRING" id="402600.SAMN05216188_1397"/>
<gene>
    <name evidence="2" type="ORF">SAMN05216188_1397</name>
</gene>
<organism evidence="2 3">
    <name type="scientific">Lentzea xinjiangensis</name>
    <dbReference type="NCBI Taxonomy" id="402600"/>
    <lineage>
        <taxon>Bacteria</taxon>
        <taxon>Bacillati</taxon>
        <taxon>Actinomycetota</taxon>
        <taxon>Actinomycetes</taxon>
        <taxon>Pseudonocardiales</taxon>
        <taxon>Pseudonocardiaceae</taxon>
        <taxon>Lentzea</taxon>
    </lineage>
</organism>
<reference evidence="3" key="1">
    <citation type="submission" date="2016-10" db="EMBL/GenBank/DDBJ databases">
        <authorList>
            <person name="Varghese N."/>
            <person name="Submissions S."/>
        </authorList>
    </citation>
    <scope>NUCLEOTIDE SEQUENCE [LARGE SCALE GENOMIC DNA]</scope>
    <source>
        <strain evidence="3">CGMCC 4.3525</strain>
    </source>
</reference>
<evidence type="ECO:0000313" key="2">
    <source>
        <dbReference type="EMBL" id="SES35996.1"/>
    </source>
</evidence>
<evidence type="ECO:0000313" key="3">
    <source>
        <dbReference type="Proteomes" id="UP000199352"/>
    </source>
</evidence>
<proteinExistence type="predicted"/>
<keyword evidence="2" id="KW-0762">Sugar transport</keyword>
<keyword evidence="3" id="KW-1185">Reference proteome</keyword>
<name>A0A1H9WPX4_9PSEU</name>
<keyword evidence="1" id="KW-0732">Signal</keyword>
<dbReference type="PROSITE" id="PS51257">
    <property type="entry name" value="PROKAR_LIPOPROTEIN"/>
    <property type="match status" value="1"/>
</dbReference>
<dbReference type="Proteomes" id="UP000199352">
    <property type="component" value="Unassembled WGS sequence"/>
</dbReference>
<feature type="chain" id="PRO_5038675673" evidence="1">
    <location>
        <begin position="22"/>
        <end position="148"/>
    </location>
</feature>
<sequence length="148" mass="15585">MNVWTRRLAAASLAAVTAATAVTGCGAGGSASGNGVLKLWTHNAGNAAEYAAVEKLVNDFNGSQSTYKVEIEAFPQGSYNDAVVASSTSKKLPCLLDVDGPNVPNWAWAATWPRWSSPAGRSPWTISCPAPWAGIRTRFTPSASTTWR</sequence>
<keyword evidence="2" id="KW-0813">Transport</keyword>
<dbReference type="AlphaFoldDB" id="A0A1H9WPX4"/>